<dbReference type="Proteomes" id="UP000247233">
    <property type="component" value="Unassembled WGS sequence"/>
</dbReference>
<feature type="signal peptide" evidence="1">
    <location>
        <begin position="1"/>
        <end position="26"/>
    </location>
</feature>
<dbReference type="STRING" id="1448321.A0A317W698"/>
<dbReference type="RefSeq" id="XP_025399401.1">
    <property type="nucleotide sequence ID" value="XM_025547114.1"/>
</dbReference>
<organism evidence="2 3">
    <name type="scientific">Aspergillus heteromorphus CBS 117.55</name>
    <dbReference type="NCBI Taxonomy" id="1448321"/>
    <lineage>
        <taxon>Eukaryota</taxon>
        <taxon>Fungi</taxon>
        <taxon>Dikarya</taxon>
        <taxon>Ascomycota</taxon>
        <taxon>Pezizomycotina</taxon>
        <taxon>Eurotiomycetes</taxon>
        <taxon>Eurotiomycetidae</taxon>
        <taxon>Eurotiales</taxon>
        <taxon>Aspergillaceae</taxon>
        <taxon>Aspergillus</taxon>
        <taxon>Aspergillus subgen. Circumdati</taxon>
    </lineage>
</organism>
<name>A0A317W698_9EURO</name>
<protein>
    <submittedName>
        <fullName evidence="2">Uncharacterized protein</fullName>
    </submittedName>
</protein>
<dbReference type="EMBL" id="MSFL01000012">
    <property type="protein sequence ID" value="PWY82136.1"/>
    <property type="molecule type" value="Genomic_DNA"/>
</dbReference>
<dbReference type="OrthoDB" id="4483229at2759"/>
<keyword evidence="1" id="KW-0732">Signal</keyword>
<evidence type="ECO:0000256" key="1">
    <source>
        <dbReference type="SAM" id="SignalP"/>
    </source>
</evidence>
<keyword evidence="3" id="KW-1185">Reference proteome</keyword>
<dbReference type="GeneID" id="37069351"/>
<dbReference type="AlphaFoldDB" id="A0A317W698"/>
<comment type="caution">
    <text evidence="2">The sequence shown here is derived from an EMBL/GenBank/DDBJ whole genome shotgun (WGS) entry which is preliminary data.</text>
</comment>
<feature type="chain" id="PRO_5016447572" evidence="1">
    <location>
        <begin position="27"/>
        <end position="151"/>
    </location>
</feature>
<sequence length="151" mass="16117">MSLTGIICTARIPLSTLATILTTAYAKNPNYNPTLVILASDTCLTLQTLQSLSSDPPSPEPFISPFLGMSNESAVFALRKIARETAVQTDRFFVADERTIRDGTLLLVDTDRDERGELRTVRVAGEEANVEAVCRGGGGRSVADVVVAMGG</sequence>
<proteinExistence type="predicted"/>
<gene>
    <name evidence="2" type="ORF">BO70DRAFT_405378</name>
</gene>
<evidence type="ECO:0000313" key="2">
    <source>
        <dbReference type="EMBL" id="PWY82136.1"/>
    </source>
</evidence>
<dbReference type="VEuPathDB" id="FungiDB:BO70DRAFT_405378"/>
<evidence type="ECO:0000313" key="3">
    <source>
        <dbReference type="Proteomes" id="UP000247233"/>
    </source>
</evidence>
<accession>A0A317W698</accession>
<reference evidence="2 3" key="1">
    <citation type="submission" date="2016-12" db="EMBL/GenBank/DDBJ databases">
        <title>The genomes of Aspergillus section Nigri reveals drivers in fungal speciation.</title>
        <authorList>
            <consortium name="DOE Joint Genome Institute"/>
            <person name="Vesth T.C."/>
            <person name="Nybo J."/>
            <person name="Theobald S."/>
            <person name="Brandl J."/>
            <person name="Frisvad J.C."/>
            <person name="Nielsen K.F."/>
            <person name="Lyhne E.K."/>
            <person name="Kogle M.E."/>
            <person name="Kuo A."/>
            <person name="Riley R."/>
            <person name="Clum A."/>
            <person name="Nolan M."/>
            <person name="Lipzen A."/>
            <person name="Salamov A."/>
            <person name="Henrissat B."/>
            <person name="Wiebenga A."/>
            <person name="De Vries R.P."/>
            <person name="Grigoriev I.V."/>
            <person name="Mortensen U.H."/>
            <person name="Andersen M.R."/>
            <person name="Baker S.E."/>
        </authorList>
    </citation>
    <scope>NUCLEOTIDE SEQUENCE [LARGE SCALE GENOMIC DNA]</scope>
    <source>
        <strain evidence="2 3">CBS 117.55</strain>
    </source>
</reference>